<dbReference type="PANTHER" id="PTHR22696">
    <property type="entry name" value="E3 UBIQUITIN-PROTEIN LIGASE RNF26"/>
    <property type="match status" value="1"/>
</dbReference>
<dbReference type="EMBL" id="MCOG01000159">
    <property type="protein sequence ID" value="ORY33665.1"/>
    <property type="molecule type" value="Genomic_DNA"/>
</dbReference>
<evidence type="ECO:0008006" key="5">
    <source>
        <dbReference type="Google" id="ProtNLM"/>
    </source>
</evidence>
<feature type="transmembrane region" description="Helical" evidence="2">
    <location>
        <begin position="204"/>
        <end position="226"/>
    </location>
</feature>
<keyword evidence="2" id="KW-0812">Transmembrane</keyword>
<feature type="transmembrane region" description="Helical" evidence="2">
    <location>
        <begin position="175"/>
        <end position="192"/>
    </location>
</feature>
<dbReference type="Gene3D" id="3.30.40.10">
    <property type="entry name" value="Zinc/RING finger domain, C3HC4 (zinc finger)"/>
    <property type="match status" value="1"/>
</dbReference>
<dbReference type="GO" id="GO:0016567">
    <property type="term" value="P:protein ubiquitination"/>
    <property type="evidence" value="ECO:0007669"/>
    <property type="project" value="TreeGrafter"/>
</dbReference>
<dbReference type="GO" id="GO:0061630">
    <property type="term" value="F:ubiquitin protein ligase activity"/>
    <property type="evidence" value="ECO:0007669"/>
    <property type="project" value="TreeGrafter"/>
</dbReference>
<dbReference type="InterPro" id="IPR013083">
    <property type="entry name" value="Znf_RING/FYVE/PHD"/>
</dbReference>
<feature type="compositionally biased region" description="Acidic residues" evidence="1">
    <location>
        <begin position="437"/>
        <end position="454"/>
    </location>
</feature>
<feature type="transmembrane region" description="Helical" evidence="2">
    <location>
        <begin position="238"/>
        <end position="257"/>
    </location>
</feature>
<keyword evidence="2" id="KW-0472">Membrane</keyword>
<dbReference type="PANTHER" id="PTHR22696:SF1">
    <property type="entry name" value="E3 UBIQUITIN-PROTEIN LIGASE RNF26"/>
    <property type="match status" value="1"/>
</dbReference>
<gene>
    <name evidence="3" type="ORF">LY90DRAFT_512022</name>
</gene>
<dbReference type="GO" id="GO:0006511">
    <property type="term" value="P:ubiquitin-dependent protein catabolic process"/>
    <property type="evidence" value="ECO:0007669"/>
    <property type="project" value="TreeGrafter"/>
</dbReference>
<organism evidence="3 4">
    <name type="scientific">Neocallimastix californiae</name>
    <dbReference type="NCBI Taxonomy" id="1754190"/>
    <lineage>
        <taxon>Eukaryota</taxon>
        <taxon>Fungi</taxon>
        <taxon>Fungi incertae sedis</taxon>
        <taxon>Chytridiomycota</taxon>
        <taxon>Chytridiomycota incertae sedis</taxon>
        <taxon>Neocallimastigomycetes</taxon>
        <taxon>Neocallimastigales</taxon>
        <taxon>Neocallimastigaceae</taxon>
        <taxon>Neocallimastix</taxon>
    </lineage>
</organism>
<dbReference type="AlphaFoldDB" id="A0A1Y2BHR7"/>
<dbReference type="Pfam" id="PF13920">
    <property type="entry name" value="zf-C3HC4_3"/>
    <property type="match status" value="1"/>
</dbReference>
<protein>
    <recommendedName>
        <fullName evidence="5">RING-type domain-containing protein</fullName>
    </recommendedName>
</protein>
<dbReference type="STRING" id="1754190.A0A1Y2BHR7"/>
<evidence type="ECO:0000313" key="4">
    <source>
        <dbReference type="Proteomes" id="UP000193920"/>
    </source>
</evidence>
<proteinExistence type="predicted"/>
<evidence type="ECO:0000313" key="3">
    <source>
        <dbReference type="EMBL" id="ORY33665.1"/>
    </source>
</evidence>
<name>A0A1Y2BHR7_9FUNG</name>
<accession>A0A1Y2BHR7</accession>
<keyword evidence="4" id="KW-1185">Reference proteome</keyword>
<feature type="transmembrane region" description="Helical" evidence="2">
    <location>
        <begin position="64"/>
        <end position="90"/>
    </location>
</feature>
<comment type="caution">
    <text evidence="3">The sequence shown here is derived from an EMBL/GenBank/DDBJ whole genome shotgun (WGS) entry which is preliminary data.</text>
</comment>
<feature type="region of interest" description="Disordered" evidence="1">
    <location>
        <begin position="418"/>
        <end position="455"/>
    </location>
</feature>
<keyword evidence="2" id="KW-1133">Transmembrane helix</keyword>
<dbReference type="OrthoDB" id="66726at2759"/>
<dbReference type="Proteomes" id="UP000193920">
    <property type="component" value="Unassembled WGS sequence"/>
</dbReference>
<evidence type="ECO:0000256" key="1">
    <source>
        <dbReference type="SAM" id="MobiDB-lite"/>
    </source>
</evidence>
<evidence type="ECO:0000256" key="2">
    <source>
        <dbReference type="SAM" id="Phobius"/>
    </source>
</evidence>
<sequence length="611" mass="71823">MNGILKGIFQFTKLNFEILIEIYKKYLFDALKSKYMFILFLTTLSFHHALTIEPSYEKKKLPIYIRCLFSIPLALIFTPIFKTLFSLSIIQNKDFFTNVFNQYTNYNYESVLEKLPKPVYTTENCLFYFYIILCTVLVLIVFLNSLENGQIIKHADVFNLLIFGMYLQFMVNESIVLLTFIHSIELFIYIFFLSFPKSGLKHQIFTTTFTFIATTVYLILCLKYKINLNSIFVLISRKLVEFAVIITTFLFLIGHMIKNIIDRKPLISPKLFSSLTREDDFYSVLIKFSEELTFFYSSEEDKERSRTLNQDNLKETYTSAIEKKNREKYKKKIINGYDVEFTHDLSECYPITVSSISFISYPIELTLFLIIINTVKNLLKLILAMIYRNIKNIKNDKEKNISETDAILYQQVLSNIPFGSDSEDSDYEEINDKSIESDEDEINEEESSNDEDNFNESNDIYKELFEINCDHINFEYLKNSNILTRNQSETLKYVNDIQMPIYNNDNTFIKRNLIKDKDKNNSVITNTFKNKSSNGYDNKLHNITDINEIKNQYLSTDLCVSCRKRRRSVVLWPCGCFCLCDICRKVLALEKYNKCPCTNNEVQGYSKIFIP</sequence>
<reference evidence="3 4" key="1">
    <citation type="submission" date="2016-08" db="EMBL/GenBank/DDBJ databases">
        <title>A Parts List for Fungal Cellulosomes Revealed by Comparative Genomics.</title>
        <authorList>
            <consortium name="DOE Joint Genome Institute"/>
            <person name="Haitjema C.H."/>
            <person name="Gilmore S.P."/>
            <person name="Henske J.K."/>
            <person name="Solomon K.V."/>
            <person name="De Groot R."/>
            <person name="Kuo A."/>
            <person name="Mondo S.J."/>
            <person name="Salamov A.A."/>
            <person name="Labutti K."/>
            <person name="Zhao Z."/>
            <person name="Chiniquy J."/>
            <person name="Barry K."/>
            <person name="Brewer H.M."/>
            <person name="Purvine S.O."/>
            <person name="Wright A.T."/>
            <person name="Boxma B."/>
            <person name="Van Alen T."/>
            <person name="Hackstein J.H."/>
            <person name="Baker S.E."/>
            <person name="Grigoriev I.V."/>
            <person name="O'Malley M.A."/>
        </authorList>
    </citation>
    <scope>NUCLEOTIDE SEQUENCE [LARGE SCALE GENOMIC DNA]</scope>
    <source>
        <strain evidence="3 4">G1</strain>
    </source>
</reference>
<feature type="transmembrane region" description="Helical" evidence="2">
    <location>
        <begin position="126"/>
        <end position="144"/>
    </location>
</feature>